<dbReference type="InterPro" id="IPR006121">
    <property type="entry name" value="HMA_dom"/>
</dbReference>
<dbReference type="InterPro" id="IPR036163">
    <property type="entry name" value="HMA_dom_sf"/>
</dbReference>
<keyword evidence="1" id="KW-0479">Metal-binding</keyword>
<dbReference type="InterPro" id="IPR017969">
    <property type="entry name" value="Heavy-metal-associated_CS"/>
</dbReference>
<dbReference type="CDD" id="cd00371">
    <property type="entry name" value="HMA"/>
    <property type="match status" value="1"/>
</dbReference>
<keyword evidence="4" id="KW-1185">Reference proteome</keyword>
<dbReference type="Proteomes" id="UP000291832">
    <property type="component" value="Unassembled WGS sequence"/>
</dbReference>
<evidence type="ECO:0000256" key="1">
    <source>
        <dbReference type="ARBA" id="ARBA00022723"/>
    </source>
</evidence>
<accession>A0A4V6MD60</accession>
<dbReference type="PROSITE" id="PS01047">
    <property type="entry name" value="HMA_1"/>
    <property type="match status" value="1"/>
</dbReference>
<dbReference type="GO" id="GO:0046872">
    <property type="term" value="F:metal ion binding"/>
    <property type="evidence" value="ECO:0007669"/>
    <property type="project" value="UniProtKB-KW"/>
</dbReference>
<name>A0A4V6MD60_9MICO</name>
<sequence length="73" mass="7221">MSTASTIADFTVTGMTCGHCELSVREEVEALPGVASVAVSAQTGKLSVETDGTVTDAAITAAVTEAGYAAARA</sequence>
<dbReference type="OrthoDB" id="9813965at2"/>
<dbReference type="RefSeq" id="WP_130453267.1">
    <property type="nucleotide sequence ID" value="NZ_QYAG01000001.1"/>
</dbReference>
<dbReference type="EMBL" id="SHKI01000003">
    <property type="protein sequence ID" value="RZT66939.1"/>
    <property type="molecule type" value="Genomic_DNA"/>
</dbReference>
<protein>
    <submittedName>
        <fullName evidence="3">Copper chaperone CopZ</fullName>
    </submittedName>
</protein>
<dbReference type="PROSITE" id="PS50846">
    <property type="entry name" value="HMA_2"/>
    <property type="match status" value="1"/>
</dbReference>
<dbReference type="AlphaFoldDB" id="A0A4V6MD60"/>
<dbReference type="Gene3D" id="3.30.70.100">
    <property type="match status" value="1"/>
</dbReference>
<dbReference type="Pfam" id="PF00403">
    <property type="entry name" value="HMA"/>
    <property type="match status" value="1"/>
</dbReference>
<evidence type="ECO:0000313" key="3">
    <source>
        <dbReference type="EMBL" id="RZT66939.1"/>
    </source>
</evidence>
<organism evidence="3 4">
    <name type="scientific">Leucobacter luti</name>
    <dbReference type="NCBI Taxonomy" id="340320"/>
    <lineage>
        <taxon>Bacteria</taxon>
        <taxon>Bacillati</taxon>
        <taxon>Actinomycetota</taxon>
        <taxon>Actinomycetes</taxon>
        <taxon>Micrococcales</taxon>
        <taxon>Microbacteriaceae</taxon>
        <taxon>Leucobacter</taxon>
    </lineage>
</organism>
<evidence type="ECO:0000259" key="2">
    <source>
        <dbReference type="PROSITE" id="PS50846"/>
    </source>
</evidence>
<evidence type="ECO:0000313" key="4">
    <source>
        <dbReference type="Proteomes" id="UP000291832"/>
    </source>
</evidence>
<dbReference type="SUPFAM" id="SSF55008">
    <property type="entry name" value="HMA, heavy metal-associated domain"/>
    <property type="match status" value="1"/>
</dbReference>
<proteinExistence type="predicted"/>
<reference evidence="3 4" key="1">
    <citation type="journal article" date="2015" name="Stand. Genomic Sci.">
        <title>Genomic Encyclopedia of Bacterial and Archaeal Type Strains, Phase III: the genomes of soil and plant-associated and newly described type strains.</title>
        <authorList>
            <person name="Whitman W.B."/>
            <person name="Woyke T."/>
            <person name="Klenk H.P."/>
            <person name="Zhou Y."/>
            <person name="Lilburn T.G."/>
            <person name="Beck B.J."/>
            <person name="De Vos P."/>
            <person name="Vandamme P."/>
            <person name="Eisen J.A."/>
            <person name="Garrity G."/>
            <person name="Hugenholtz P."/>
            <person name="Kyrpides N.C."/>
        </authorList>
    </citation>
    <scope>NUCLEOTIDE SEQUENCE [LARGE SCALE GENOMIC DNA]</scope>
    <source>
        <strain evidence="3 4">RF6</strain>
    </source>
</reference>
<gene>
    <name evidence="3" type="ORF">EV139_1066</name>
</gene>
<feature type="domain" description="HMA" evidence="2">
    <location>
        <begin position="6"/>
        <end position="71"/>
    </location>
</feature>
<comment type="caution">
    <text evidence="3">The sequence shown here is derived from an EMBL/GenBank/DDBJ whole genome shotgun (WGS) entry which is preliminary data.</text>
</comment>